<gene>
    <name evidence="1" type="ORF">E5K04_01915</name>
</gene>
<dbReference type="Proteomes" id="UP000308891">
    <property type="component" value="Unassembled WGS sequence"/>
</dbReference>
<dbReference type="AlphaFoldDB" id="A0A4T0V5Z6"/>
<accession>A0A4T0V5Z6</accession>
<sequence length="245" mass="27534">MSARRFVGRVWHARRAPVEHRFAYPHAWLALPLPECDRPSVRLATMVAWQRKRHGAEDGSALLPWLQARLAQHGVSGAVSAELHTLPCVLGRVFNPASFYVVRGEQGALLGFWVEVRNTFGERHDYFVPPAGDSEIAKALHVSPFFKVEGGYRFAFNVADNDRFAVRIDYLDPHGALLFTAGLDGHSASSRSTDWLLSGARHWLMGAGVWLHIHLQAWRLWRRGAPFFGRDGRPHPTGLDDRSTT</sequence>
<name>A0A4T0V5Z6_9NEIS</name>
<dbReference type="OrthoDB" id="9778801at2"/>
<dbReference type="PANTHER" id="PTHR33973:SF4">
    <property type="entry name" value="OS07G0153300 PROTEIN"/>
    <property type="match status" value="1"/>
</dbReference>
<evidence type="ECO:0000313" key="1">
    <source>
        <dbReference type="EMBL" id="TIC87198.1"/>
    </source>
</evidence>
<keyword evidence="2" id="KW-1185">Reference proteome</keyword>
<reference evidence="1 2" key="1">
    <citation type="submission" date="2019-04" db="EMBL/GenBank/DDBJ databases">
        <title>Crenobacter sp. nov.</title>
        <authorList>
            <person name="Shi S."/>
        </authorList>
    </citation>
    <scope>NUCLEOTIDE SEQUENCE [LARGE SCALE GENOMIC DNA]</scope>
    <source>
        <strain evidence="1 2">GY 70310</strain>
    </source>
</reference>
<evidence type="ECO:0000313" key="2">
    <source>
        <dbReference type="Proteomes" id="UP000308891"/>
    </source>
</evidence>
<dbReference type="PANTHER" id="PTHR33973">
    <property type="entry name" value="OS07G0153300 PROTEIN"/>
    <property type="match status" value="1"/>
</dbReference>
<dbReference type="Pfam" id="PF07103">
    <property type="entry name" value="DUF1365"/>
    <property type="match status" value="1"/>
</dbReference>
<dbReference type="RefSeq" id="WP_136551209.1">
    <property type="nucleotide sequence ID" value="NZ_STGJ01000001.1"/>
</dbReference>
<dbReference type="EMBL" id="STGJ01000001">
    <property type="protein sequence ID" value="TIC87198.1"/>
    <property type="molecule type" value="Genomic_DNA"/>
</dbReference>
<comment type="caution">
    <text evidence="1">The sequence shown here is derived from an EMBL/GenBank/DDBJ whole genome shotgun (WGS) entry which is preliminary data.</text>
</comment>
<organism evidence="1 2">
    <name type="scientific">Crenobacter intestini</name>
    <dbReference type="NCBI Taxonomy" id="2563443"/>
    <lineage>
        <taxon>Bacteria</taxon>
        <taxon>Pseudomonadati</taxon>
        <taxon>Pseudomonadota</taxon>
        <taxon>Betaproteobacteria</taxon>
        <taxon>Neisseriales</taxon>
        <taxon>Neisseriaceae</taxon>
        <taxon>Crenobacter</taxon>
    </lineage>
</organism>
<protein>
    <submittedName>
        <fullName evidence="1">DUF1365 domain-containing protein</fullName>
    </submittedName>
</protein>
<proteinExistence type="predicted"/>
<dbReference type="InterPro" id="IPR010775">
    <property type="entry name" value="DUF1365"/>
</dbReference>